<dbReference type="Pfam" id="PF13545">
    <property type="entry name" value="HTH_Crp_2"/>
    <property type="match status" value="1"/>
</dbReference>
<dbReference type="Gene3D" id="2.60.120.10">
    <property type="entry name" value="Jelly Rolls"/>
    <property type="match status" value="1"/>
</dbReference>
<dbReference type="RefSeq" id="WP_165119047.1">
    <property type="nucleotide sequence ID" value="NZ_JAAKZG010000006.1"/>
</dbReference>
<dbReference type="Pfam" id="PF00027">
    <property type="entry name" value="cNMP_binding"/>
    <property type="match status" value="1"/>
</dbReference>
<evidence type="ECO:0000256" key="4">
    <source>
        <dbReference type="ARBA" id="ARBA00023231"/>
    </source>
</evidence>
<evidence type="ECO:0000259" key="6">
    <source>
        <dbReference type="PROSITE" id="PS51063"/>
    </source>
</evidence>
<evidence type="ECO:0000256" key="3">
    <source>
        <dbReference type="ARBA" id="ARBA00023163"/>
    </source>
</evidence>
<proteinExistence type="predicted"/>
<evidence type="ECO:0000313" key="8">
    <source>
        <dbReference type="Proteomes" id="UP000481252"/>
    </source>
</evidence>
<dbReference type="CDD" id="cd00092">
    <property type="entry name" value="HTH_CRP"/>
    <property type="match status" value="1"/>
</dbReference>
<dbReference type="Proteomes" id="UP000481252">
    <property type="component" value="Unassembled WGS sequence"/>
</dbReference>
<reference evidence="7 8" key="1">
    <citation type="submission" date="2020-02" db="EMBL/GenBank/DDBJ databases">
        <title>Genome sequence of the type strain CGMCC 1.15528 of Mesorhizobium zhangyense.</title>
        <authorList>
            <person name="Gao J."/>
            <person name="Sun J."/>
        </authorList>
    </citation>
    <scope>NUCLEOTIDE SEQUENCE [LARGE SCALE GENOMIC DNA]</scope>
    <source>
        <strain evidence="7 8">CGMCC 1.15528</strain>
    </source>
</reference>
<dbReference type="InterPro" id="IPR000595">
    <property type="entry name" value="cNMP-bd_dom"/>
</dbReference>
<keyword evidence="4" id="KW-0535">Nitrogen fixation</keyword>
<dbReference type="FunFam" id="1.10.10.10:FF:000028">
    <property type="entry name" value="Fumarate/nitrate reduction transcriptional regulator Fnr"/>
    <property type="match status" value="1"/>
</dbReference>
<evidence type="ECO:0000313" key="7">
    <source>
        <dbReference type="EMBL" id="NGN42681.1"/>
    </source>
</evidence>
<dbReference type="PROSITE" id="PS51063">
    <property type="entry name" value="HTH_CRP_2"/>
    <property type="match status" value="1"/>
</dbReference>
<evidence type="ECO:0000256" key="1">
    <source>
        <dbReference type="ARBA" id="ARBA00023015"/>
    </source>
</evidence>
<dbReference type="CDD" id="cd00038">
    <property type="entry name" value="CAP_ED"/>
    <property type="match status" value="1"/>
</dbReference>
<dbReference type="InterPro" id="IPR036388">
    <property type="entry name" value="WH-like_DNA-bd_sf"/>
</dbReference>
<dbReference type="EMBL" id="JAAKZG010000006">
    <property type="protein sequence ID" value="NGN42681.1"/>
    <property type="molecule type" value="Genomic_DNA"/>
</dbReference>
<organism evidence="7 8">
    <name type="scientific">Mesorhizobium zhangyense</name>
    <dbReference type="NCBI Taxonomy" id="1776730"/>
    <lineage>
        <taxon>Bacteria</taxon>
        <taxon>Pseudomonadati</taxon>
        <taxon>Pseudomonadota</taxon>
        <taxon>Alphaproteobacteria</taxon>
        <taxon>Hyphomicrobiales</taxon>
        <taxon>Phyllobacteriaceae</taxon>
        <taxon>Mesorhizobium</taxon>
    </lineage>
</organism>
<dbReference type="InterPro" id="IPR036390">
    <property type="entry name" value="WH_DNA-bd_sf"/>
</dbReference>
<keyword evidence="1" id="KW-0805">Transcription regulation</keyword>
<protein>
    <submittedName>
        <fullName evidence="7">Helix-turn-helix domain-containing protein</fullName>
    </submittedName>
</protein>
<dbReference type="PROSITE" id="PS50042">
    <property type="entry name" value="CNMP_BINDING_3"/>
    <property type="match status" value="1"/>
</dbReference>
<dbReference type="AlphaFoldDB" id="A0A7C9R8D3"/>
<dbReference type="SUPFAM" id="SSF51206">
    <property type="entry name" value="cAMP-binding domain-like"/>
    <property type="match status" value="1"/>
</dbReference>
<name>A0A7C9R8D3_9HYPH</name>
<dbReference type="PRINTS" id="PR00034">
    <property type="entry name" value="HTHCRP"/>
</dbReference>
<dbReference type="GO" id="GO:0003677">
    <property type="term" value="F:DNA binding"/>
    <property type="evidence" value="ECO:0007669"/>
    <property type="project" value="UniProtKB-KW"/>
</dbReference>
<gene>
    <name evidence="7" type="ORF">G6N74_16550</name>
</gene>
<sequence>MHAATLARPIEINSAPMVAPPGRGEEGHRPLTVYIAGNEIYGPGDEANGHYHIAFGAVRIYRLLADGRRQISAFHMAGESFGLEPGDRHQFFAEAVCATGLRKVRTLPALESMQGLLQLALEGMMRAQQHLLVVGRQNATERIGAFLLDMVERQGGLPQIELPMSRQDIGDYLGLTIETVSRTLSKLREKGVIKFHGLRSVEVCKPSLLEAICQ</sequence>
<keyword evidence="2" id="KW-0238">DNA-binding</keyword>
<evidence type="ECO:0000259" key="5">
    <source>
        <dbReference type="PROSITE" id="PS50042"/>
    </source>
</evidence>
<keyword evidence="3" id="KW-0804">Transcription</keyword>
<keyword evidence="8" id="KW-1185">Reference proteome</keyword>
<dbReference type="InterPro" id="IPR012318">
    <property type="entry name" value="HTH_CRP"/>
</dbReference>
<dbReference type="PROSITE" id="PS00042">
    <property type="entry name" value="HTH_CRP_1"/>
    <property type="match status" value="1"/>
</dbReference>
<dbReference type="InterPro" id="IPR018335">
    <property type="entry name" value="Tscrpt_reg_HTH_Crp-type_CS"/>
</dbReference>
<evidence type="ECO:0000256" key="2">
    <source>
        <dbReference type="ARBA" id="ARBA00023125"/>
    </source>
</evidence>
<dbReference type="Gene3D" id="1.10.10.10">
    <property type="entry name" value="Winged helix-like DNA-binding domain superfamily/Winged helix DNA-binding domain"/>
    <property type="match status" value="1"/>
</dbReference>
<feature type="domain" description="Cyclic nucleotide-binding" evidence="5">
    <location>
        <begin position="34"/>
        <end position="82"/>
    </location>
</feature>
<feature type="domain" description="HTH crp-type" evidence="6">
    <location>
        <begin position="137"/>
        <end position="207"/>
    </location>
</feature>
<comment type="caution">
    <text evidence="7">The sequence shown here is derived from an EMBL/GenBank/DDBJ whole genome shotgun (WGS) entry which is preliminary data.</text>
</comment>
<dbReference type="InterPro" id="IPR014710">
    <property type="entry name" value="RmlC-like_jellyroll"/>
</dbReference>
<dbReference type="SMART" id="SM00419">
    <property type="entry name" value="HTH_CRP"/>
    <property type="match status" value="1"/>
</dbReference>
<dbReference type="GO" id="GO:0003700">
    <property type="term" value="F:DNA-binding transcription factor activity"/>
    <property type="evidence" value="ECO:0007669"/>
    <property type="project" value="InterPro"/>
</dbReference>
<dbReference type="InterPro" id="IPR018490">
    <property type="entry name" value="cNMP-bd_dom_sf"/>
</dbReference>
<dbReference type="SUPFAM" id="SSF46785">
    <property type="entry name" value="Winged helix' DNA-binding domain"/>
    <property type="match status" value="1"/>
</dbReference>
<accession>A0A7C9R8D3</accession>